<dbReference type="KEGG" id="pbk:Back11_57900"/>
<dbReference type="EMBL" id="AP019308">
    <property type="protein sequence ID" value="BBH24445.1"/>
    <property type="molecule type" value="Genomic_DNA"/>
</dbReference>
<sequence length="68" mass="7926">MALGAIPKLFICRSHSANRFVFPNPLWKWEISWLTCRDSEKGMNGRLAISMNVHMKKTLERLILILQL</sequence>
<evidence type="ECO:0000313" key="1">
    <source>
        <dbReference type="EMBL" id="BBH24445.1"/>
    </source>
</evidence>
<evidence type="ECO:0000313" key="2">
    <source>
        <dbReference type="Proteomes" id="UP000275368"/>
    </source>
</evidence>
<accession>A0A3G9J7V7</accession>
<protein>
    <submittedName>
        <fullName evidence="1">Uncharacterized protein</fullName>
    </submittedName>
</protein>
<name>A0A3G9J7V7_9BACL</name>
<keyword evidence="2" id="KW-1185">Reference proteome</keyword>
<organism evidence="1 2">
    <name type="scientific">Paenibacillus baekrokdamisoli</name>
    <dbReference type="NCBI Taxonomy" id="1712516"/>
    <lineage>
        <taxon>Bacteria</taxon>
        <taxon>Bacillati</taxon>
        <taxon>Bacillota</taxon>
        <taxon>Bacilli</taxon>
        <taxon>Bacillales</taxon>
        <taxon>Paenibacillaceae</taxon>
        <taxon>Paenibacillus</taxon>
    </lineage>
</organism>
<dbReference type="Proteomes" id="UP000275368">
    <property type="component" value="Chromosome"/>
</dbReference>
<gene>
    <name evidence="1" type="ORF">Back11_57900</name>
</gene>
<reference evidence="1 2" key="1">
    <citation type="submission" date="2018-11" db="EMBL/GenBank/DDBJ databases">
        <title>Complete genome sequence of Paenibacillus baekrokdamisoli strain KCTC 33723.</title>
        <authorList>
            <person name="Kang S.W."/>
            <person name="Lee K.C."/>
            <person name="Kim K.K."/>
            <person name="Kim J.S."/>
            <person name="Kim D.S."/>
            <person name="Ko S.H."/>
            <person name="Yang S.H."/>
            <person name="Lee J.S."/>
        </authorList>
    </citation>
    <scope>NUCLEOTIDE SEQUENCE [LARGE SCALE GENOMIC DNA]</scope>
    <source>
        <strain evidence="1 2">KCTC 33723</strain>
    </source>
</reference>
<proteinExistence type="predicted"/>
<dbReference type="AlphaFoldDB" id="A0A3G9J7V7"/>